<evidence type="ECO:0000313" key="2">
    <source>
        <dbReference type="Proteomes" id="UP000427071"/>
    </source>
</evidence>
<protein>
    <recommendedName>
        <fullName evidence="3">Methionine synthase</fullName>
    </recommendedName>
</protein>
<dbReference type="KEGG" id="ckw:CKALI_04675"/>
<evidence type="ECO:0008006" key="3">
    <source>
        <dbReference type="Google" id="ProtNLM"/>
    </source>
</evidence>
<dbReference type="AlphaFoldDB" id="A0A6B8VCF4"/>
<gene>
    <name evidence="1" type="ORF">CKALI_04675</name>
</gene>
<name>A0A6B8VCF4_9CORY</name>
<evidence type="ECO:0000313" key="1">
    <source>
        <dbReference type="EMBL" id="QGU01813.1"/>
    </source>
</evidence>
<dbReference type="Proteomes" id="UP000427071">
    <property type="component" value="Chromosome"/>
</dbReference>
<proteinExistence type="predicted"/>
<dbReference type="EMBL" id="CP046452">
    <property type="protein sequence ID" value="QGU01813.1"/>
    <property type="molecule type" value="Genomic_DNA"/>
</dbReference>
<dbReference type="InterPro" id="IPR038071">
    <property type="entry name" value="UROD/MetE-like_sf"/>
</dbReference>
<keyword evidence="2" id="KW-1185">Reference proteome</keyword>
<organism evidence="1 2">
    <name type="scientific">Corynebacterium kalinowskii</name>
    <dbReference type="NCBI Taxonomy" id="2675216"/>
    <lineage>
        <taxon>Bacteria</taxon>
        <taxon>Bacillati</taxon>
        <taxon>Actinomycetota</taxon>
        <taxon>Actinomycetes</taxon>
        <taxon>Mycobacteriales</taxon>
        <taxon>Corynebacteriaceae</taxon>
        <taxon>Corynebacterium</taxon>
    </lineage>
</organism>
<accession>A0A6B8VCF4</accession>
<sequence>MHHALGPMPGTSLIDAADVLAGECQVLPLPILPARGLGSDPIGRTAGLLPFNVEAGPRAWQLVNRPQLVTRRVWDRLEEDLDLCESVWGTSVEQLKVQAIGPWTLAASLELANGHRAISDRGAMKDIREGLAFGLSEHVADVRKRFSCDVLTQVDEPLLGPVMRGELKGATQWETFPAIPEPELLDCDILHLEEPLWQLRAPKVFLDREHIIGTENLDGFGALVSSGVEVGLGIKPDRIDELGERPRAVAVSLAKLWDELGLDRLQLQSIDVYPVQLEKLALADAGAALAFARNVSDILARDAGNL</sequence>
<dbReference type="SUPFAM" id="SSF51726">
    <property type="entry name" value="UROD/MetE-like"/>
    <property type="match status" value="1"/>
</dbReference>
<reference evidence="2" key="1">
    <citation type="submission" date="2019-11" db="EMBL/GenBank/DDBJ databases">
        <title>Complete genome sequence of Corynebacterium kalinowskii 1959, a novel Corynebacterium species isolated from soil of a small paddock in Vilsendorf, Germany.</title>
        <authorList>
            <person name="Schaffert L."/>
            <person name="Ruwe M."/>
            <person name="Milse J."/>
            <person name="Hanuschka K."/>
            <person name="Ortseifen V."/>
            <person name="Droste J."/>
            <person name="Brandt D."/>
            <person name="Schlueter L."/>
            <person name="Kutter Y."/>
            <person name="Vinke S."/>
            <person name="Viehoefer P."/>
            <person name="Jacob L."/>
            <person name="Luebke N.-C."/>
            <person name="Schulte-Berndt E."/>
            <person name="Hain C."/>
            <person name="Linder M."/>
            <person name="Schmidt P."/>
            <person name="Wollenschlaeger L."/>
            <person name="Luttermann T."/>
            <person name="Thieme E."/>
            <person name="Hassa J."/>
            <person name="Haak M."/>
            <person name="Wittchen M."/>
            <person name="Mentz A."/>
            <person name="Persicke M."/>
            <person name="Busche T."/>
            <person name="Ruckert C."/>
        </authorList>
    </citation>
    <scope>NUCLEOTIDE SEQUENCE [LARGE SCALE GENOMIC DNA]</scope>
    <source>
        <strain evidence="2">1959</strain>
    </source>
</reference>
<dbReference type="RefSeq" id="WP_156192186.1">
    <property type="nucleotide sequence ID" value="NZ_CP046452.1"/>
</dbReference>